<evidence type="ECO:0000313" key="2">
    <source>
        <dbReference type="EMBL" id="NEB95259.1"/>
    </source>
</evidence>
<dbReference type="Proteomes" id="UP000470520">
    <property type="component" value="Unassembled WGS sequence"/>
</dbReference>
<accession>A0A7K3QZC7</accession>
<evidence type="ECO:0000313" key="3">
    <source>
        <dbReference type="Proteomes" id="UP000470520"/>
    </source>
</evidence>
<dbReference type="EMBL" id="JAAGMR010000306">
    <property type="protein sequence ID" value="NEB95259.1"/>
    <property type="molecule type" value="Genomic_DNA"/>
</dbReference>
<comment type="caution">
    <text evidence="2">The sequence shown here is derived from an EMBL/GenBank/DDBJ whole genome shotgun (WGS) entry which is preliminary data.</text>
</comment>
<feature type="compositionally biased region" description="Low complexity" evidence="1">
    <location>
        <begin position="22"/>
        <end position="32"/>
    </location>
</feature>
<protein>
    <submittedName>
        <fullName evidence="2">Uncharacterized protein</fullName>
    </submittedName>
</protein>
<sequence>MSDAKKSDEVTTQESHITGEGAKAAAAPVAAPQESHITGEKKAKGDLDDVTTLESHITVGDPR</sequence>
<gene>
    <name evidence="2" type="ORF">G3I21_26875</name>
</gene>
<reference evidence="2 3" key="1">
    <citation type="submission" date="2020-01" db="EMBL/GenBank/DDBJ databases">
        <title>Insect and environment-associated Actinomycetes.</title>
        <authorList>
            <person name="Currrie C."/>
            <person name="Chevrette M."/>
            <person name="Carlson C."/>
            <person name="Stubbendieck R."/>
            <person name="Wendt-Pienkowski E."/>
        </authorList>
    </citation>
    <scope>NUCLEOTIDE SEQUENCE [LARGE SCALE GENOMIC DNA]</scope>
    <source>
        <strain evidence="2 3">SID7754</strain>
    </source>
</reference>
<dbReference type="RefSeq" id="WP_164193765.1">
    <property type="nucleotide sequence ID" value="NZ_JAAGMR010000306.1"/>
</dbReference>
<feature type="region of interest" description="Disordered" evidence="1">
    <location>
        <begin position="1"/>
        <end position="63"/>
    </location>
</feature>
<name>A0A7K3QZC7_9ACTN</name>
<proteinExistence type="predicted"/>
<organism evidence="2 3">
    <name type="scientific">Streptomyces bauhiniae</name>
    <dbReference type="NCBI Taxonomy" id="2340725"/>
    <lineage>
        <taxon>Bacteria</taxon>
        <taxon>Bacillati</taxon>
        <taxon>Actinomycetota</taxon>
        <taxon>Actinomycetes</taxon>
        <taxon>Kitasatosporales</taxon>
        <taxon>Streptomycetaceae</taxon>
        <taxon>Streptomyces</taxon>
    </lineage>
</organism>
<evidence type="ECO:0000256" key="1">
    <source>
        <dbReference type="SAM" id="MobiDB-lite"/>
    </source>
</evidence>
<feature type="compositionally biased region" description="Basic and acidic residues" evidence="1">
    <location>
        <begin position="37"/>
        <end position="47"/>
    </location>
</feature>
<dbReference type="AlphaFoldDB" id="A0A7K3QZC7"/>